<dbReference type="AlphaFoldDB" id="A0A915EAB2"/>
<evidence type="ECO:0000313" key="1">
    <source>
        <dbReference type="Proteomes" id="UP000887574"/>
    </source>
</evidence>
<sequence length="481" mass="55095">MALSMGVTALCKLDPQQLFKRLESVCTEHVMTVKVSLWSILVTPNKVPCLKKYYDMKQAANAIAIAQAKLFIKALLDEFSKFQDVVKTVSQYLMPLQFGVTWSNVNYHIFDKIIYQDELFRSFVPHMEAALQVKLTGDGPVEISIDKIPPAPWPMNDDFQKQLPELLSEWEMFRRADLLIQAFIDQQTHLRNRTKMEILEKDLEFFTEQRRMMQGNSCFPCTNMDHIGKEDCDREIDAADEAEFVRRFKELFNRGPENSDKCVLARDKGETVCKYCDHPHCSCDECGFYHMILCGLIDCGIDCMVDVVNFHMEEGFEEMHADEEQLLCSGVTFAMDSNCSLDPEIKCNSPINKTKLPKNSRLSVRETPEATNCFMAEETKKLANFAAFKEVKRTVEESAEDEKVNTEMIFGIPAGVLESSTLFTLHETNELCKQMSDAQSNWDAGLEFPFTCKCEQEDSEDEYNYDTSHLPLSKPLSPDKD</sequence>
<dbReference type="WBParaSite" id="jg3742">
    <property type="protein sequence ID" value="jg3742"/>
    <property type="gene ID" value="jg3742"/>
</dbReference>
<accession>A0A915EAB2</accession>
<organism evidence="1 2">
    <name type="scientific">Ditylenchus dipsaci</name>
    <dbReference type="NCBI Taxonomy" id="166011"/>
    <lineage>
        <taxon>Eukaryota</taxon>
        <taxon>Metazoa</taxon>
        <taxon>Ecdysozoa</taxon>
        <taxon>Nematoda</taxon>
        <taxon>Chromadorea</taxon>
        <taxon>Rhabditida</taxon>
        <taxon>Tylenchina</taxon>
        <taxon>Tylenchomorpha</taxon>
        <taxon>Sphaerularioidea</taxon>
        <taxon>Anguinidae</taxon>
        <taxon>Anguininae</taxon>
        <taxon>Ditylenchus</taxon>
    </lineage>
</organism>
<proteinExistence type="predicted"/>
<dbReference type="GO" id="GO:0005737">
    <property type="term" value="C:cytoplasm"/>
    <property type="evidence" value="ECO:0007669"/>
    <property type="project" value="TreeGrafter"/>
</dbReference>
<dbReference type="InterPro" id="IPR029717">
    <property type="entry name" value="FAM193"/>
</dbReference>
<dbReference type="PANTHER" id="PTHR15109">
    <property type="entry name" value="AGAP004327-PA"/>
    <property type="match status" value="1"/>
</dbReference>
<dbReference type="Proteomes" id="UP000887574">
    <property type="component" value="Unplaced"/>
</dbReference>
<dbReference type="GO" id="GO:0005634">
    <property type="term" value="C:nucleus"/>
    <property type="evidence" value="ECO:0007669"/>
    <property type="project" value="TreeGrafter"/>
</dbReference>
<name>A0A915EAB2_9BILA</name>
<dbReference type="PANTHER" id="PTHR15109:SF3">
    <property type="entry name" value="PROTEIN FAM193B"/>
    <property type="match status" value="1"/>
</dbReference>
<evidence type="ECO:0000313" key="2">
    <source>
        <dbReference type="WBParaSite" id="jg3742"/>
    </source>
</evidence>
<reference evidence="2" key="1">
    <citation type="submission" date="2022-11" db="UniProtKB">
        <authorList>
            <consortium name="WormBaseParasite"/>
        </authorList>
    </citation>
    <scope>IDENTIFICATION</scope>
</reference>
<keyword evidence="1" id="KW-1185">Reference proteome</keyword>
<protein>
    <submittedName>
        <fullName evidence="2">Uncharacterized protein</fullName>
    </submittedName>
</protein>